<keyword evidence="2 6" id="KW-0889">Transcription antitermination</keyword>
<evidence type="ECO:0000259" key="7">
    <source>
        <dbReference type="Pfam" id="PF01029"/>
    </source>
</evidence>
<organism evidence="8">
    <name type="scientific">Candidatus Atribacter allofermentans</name>
    <dbReference type="NCBI Taxonomy" id="1852833"/>
    <lineage>
        <taxon>Bacteria</taxon>
        <taxon>Pseudomonadati</taxon>
        <taxon>Atribacterota</taxon>
        <taxon>Atribacteria</taxon>
        <taxon>Atribacterales</taxon>
        <taxon>Atribacteraceae</taxon>
        <taxon>Atribacter</taxon>
    </lineage>
</organism>
<keyword evidence="3 6" id="KW-0694">RNA-binding</keyword>
<reference evidence="8" key="1">
    <citation type="submission" date="2017-02" db="EMBL/GenBank/DDBJ databases">
        <title>Delving into the versatile metabolic prowess of the omnipresent phylum Bacteroidetes.</title>
        <authorList>
            <person name="Nobu M.K."/>
            <person name="Mei R."/>
            <person name="Narihiro T."/>
            <person name="Kuroda K."/>
            <person name="Liu W.-T."/>
        </authorList>
    </citation>
    <scope>NUCLEOTIDE SEQUENCE</scope>
    <source>
        <strain evidence="8">ADurb.Bin276</strain>
    </source>
</reference>
<dbReference type="CDD" id="cd00619">
    <property type="entry name" value="Terminator_NusB"/>
    <property type="match status" value="1"/>
</dbReference>
<sequence length="144" mass="16694">MRRKVRETALQVLFQMDLRKKPLSEILSVFKIPLNWKDDDRSFFLSLVRGVEQNLPEIERIISAYSLEWPLYRMPTIDRNLLRMAVFEMFYLSDISVGVSINEAVELAKKYSTNDSGKFVNGILGKLARSSETEFKSLGVNKKE</sequence>
<dbReference type="PANTHER" id="PTHR11078:SF3">
    <property type="entry name" value="ANTITERMINATION NUSB DOMAIN-CONTAINING PROTEIN"/>
    <property type="match status" value="1"/>
</dbReference>
<dbReference type="Proteomes" id="UP000485569">
    <property type="component" value="Unassembled WGS sequence"/>
</dbReference>
<evidence type="ECO:0000256" key="5">
    <source>
        <dbReference type="ARBA" id="ARBA00023163"/>
    </source>
</evidence>
<evidence type="ECO:0000256" key="6">
    <source>
        <dbReference type="HAMAP-Rule" id="MF_00073"/>
    </source>
</evidence>
<dbReference type="InterPro" id="IPR035926">
    <property type="entry name" value="NusB-like_sf"/>
</dbReference>
<comment type="caution">
    <text evidence="8">The sequence shown here is derived from an EMBL/GenBank/DDBJ whole genome shotgun (WGS) entry which is preliminary data.</text>
</comment>
<evidence type="ECO:0000256" key="1">
    <source>
        <dbReference type="ARBA" id="ARBA00005952"/>
    </source>
</evidence>
<comment type="function">
    <text evidence="6">Involved in transcription antitermination. Required for transcription of ribosomal RNA (rRNA) genes. Binds specifically to the boxA antiterminator sequence of the ribosomal RNA (rrn) operons.</text>
</comment>
<gene>
    <name evidence="6" type="primary">nusB</name>
    <name evidence="8" type="ORF">BWY41_00183</name>
</gene>
<proteinExistence type="inferred from homology"/>
<accession>A0A1V5T4T8</accession>
<dbReference type="GO" id="GO:0003723">
    <property type="term" value="F:RNA binding"/>
    <property type="evidence" value="ECO:0007669"/>
    <property type="project" value="UniProtKB-UniRule"/>
</dbReference>
<dbReference type="NCBIfam" id="TIGR01951">
    <property type="entry name" value="nusB"/>
    <property type="match status" value="1"/>
</dbReference>
<name>A0A1V5T4T8_9BACT</name>
<evidence type="ECO:0000313" key="8">
    <source>
        <dbReference type="EMBL" id="OQA61232.1"/>
    </source>
</evidence>
<keyword evidence="4 6" id="KW-0805">Transcription regulation</keyword>
<dbReference type="HAMAP" id="MF_00073">
    <property type="entry name" value="NusB"/>
    <property type="match status" value="1"/>
</dbReference>
<evidence type="ECO:0000256" key="4">
    <source>
        <dbReference type="ARBA" id="ARBA00023015"/>
    </source>
</evidence>
<dbReference type="GO" id="GO:0005829">
    <property type="term" value="C:cytosol"/>
    <property type="evidence" value="ECO:0007669"/>
    <property type="project" value="TreeGrafter"/>
</dbReference>
<dbReference type="Pfam" id="PF01029">
    <property type="entry name" value="NusB"/>
    <property type="match status" value="1"/>
</dbReference>
<protein>
    <recommendedName>
        <fullName evidence="6">Transcription antitermination protein NusB</fullName>
    </recommendedName>
    <alternativeName>
        <fullName evidence="6">Antitermination factor NusB</fullName>
    </alternativeName>
</protein>
<dbReference type="EMBL" id="MWBQ01000021">
    <property type="protein sequence ID" value="OQA61232.1"/>
    <property type="molecule type" value="Genomic_DNA"/>
</dbReference>
<evidence type="ECO:0000256" key="2">
    <source>
        <dbReference type="ARBA" id="ARBA00022814"/>
    </source>
</evidence>
<dbReference type="GO" id="GO:0031564">
    <property type="term" value="P:transcription antitermination"/>
    <property type="evidence" value="ECO:0007669"/>
    <property type="project" value="UniProtKB-KW"/>
</dbReference>
<dbReference type="SUPFAM" id="SSF48013">
    <property type="entry name" value="NusB-like"/>
    <property type="match status" value="1"/>
</dbReference>
<evidence type="ECO:0000256" key="3">
    <source>
        <dbReference type="ARBA" id="ARBA00022884"/>
    </source>
</evidence>
<dbReference type="PANTHER" id="PTHR11078">
    <property type="entry name" value="N UTILIZATION SUBSTANCE PROTEIN B-RELATED"/>
    <property type="match status" value="1"/>
</dbReference>
<comment type="similarity">
    <text evidence="1 6">Belongs to the NusB family.</text>
</comment>
<dbReference type="AlphaFoldDB" id="A0A1V5T4T8"/>
<dbReference type="Gene3D" id="1.10.940.10">
    <property type="entry name" value="NusB-like"/>
    <property type="match status" value="1"/>
</dbReference>
<dbReference type="GO" id="GO:0006353">
    <property type="term" value="P:DNA-templated transcription termination"/>
    <property type="evidence" value="ECO:0007669"/>
    <property type="project" value="UniProtKB-UniRule"/>
</dbReference>
<feature type="domain" description="NusB/RsmB/TIM44" evidence="7">
    <location>
        <begin position="3"/>
        <end position="129"/>
    </location>
</feature>
<dbReference type="InterPro" id="IPR011605">
    <property type="entry name" value="NusB_fam"/>
</dbReference>
<dbReference type="InterPro" id="IPR006027">
    <property type="entry name" value="NusB_RsmB_TIM44"/>
</dbReference>
<keyword evidence="5 6" id="KW-0804">Transcription</keyword>